<dbReference type="InterPro" id="IPR016174">
    <property type="entry name" value="Di-haem_cyt_TM"/>
</dbReference>
<dbReference type="Gene3D" id="1.20.950.20">
    <property type="entry name" value="Transmembrane di-heme cytochromes, Chain C"/>
    <property type="match status" value="1"/>
</dbReference>
<keyword evidence="3" id="KW-0813">Transport</keyword>
<dbReference type="RefSeq" id="WP_182324266.1">
    <property type="nucleotide sequence ID" value="NZ_CP058554.1"/>
</dbReference>
<evidence type="ECO:0000256" key="13">
    <source>
        <dbReference type="SAM" id="Phobius"/>
    </source>
</evidence>
<sequence length="187" mass="20882">MATTTNNTRYTGTAIALHWILALALIGIFAFGLYMTSLPFSPTKLKYFNWHKWAGMTILILSAVRILWRFTHRPPALPEATARAMPAWQHVAHHGVHHLMYALFFAVPLMGWVYSSAAGFPIVLFGVMPLPDLVSRSPELAEALKPWHAYLAYTLAALVVMHVAALLKHQLIDRDGLLSRMLPGRAS</sequence>
<dbReference type="PANTHER" id="PTHR30529:SF1">
    <property type="entry name" value="CYTOCHROME B561 HOMOLOG 2"/>
    <property type="match status" value="1"/>
</dbReference>
<feature type="transmembrane region" description="Helical" evidence="13">
    <location>
        <begin position="147"/>
        <end position="167"/>
    </location>
</feature>
<evidence type="ECO:0000256" key="5">
    <source>
        <dbReference type="ARBA" id="ARBA00022617"/>
    </source>
</evidence>
<dbReference type="InterPro" id="IPR052168">
    <property type="entry name" value="Cytochrome_b561_oxidase"/>
</dbReference>
<keyword evidence="10" id="KW-0408">Iron</keyword>
<keyword evidence="5" id="KW-0349">Heme</keyword>
<dbReference type="GO" id="GO:0005886">
    <property type="term" value="C:plasma membrane"/>
    <property type="evidence" value="ECO:0007669"/>
    <property type="project" value="UniProtKB-SubCell"/>
</dbReference>
<keyword evidence="7" id="KW-0479">Metal-binding</keyword>
<keyword evidence="16" id="KW-1185">Reference proteome</keyword>
<evidence type="ECO:0000313" key="15">
    <source>
        <dbReference type="EMBL" id="QMV74529.1"/>
    </source>
</evidence>
<dbReference type="InterPro" id="IPR011577">
    <property type="entry name" value="Cyt_b561_bac/Ni-Hgenase"/>
</dbReference>
<dbReference type="GO" id="GO:0009055">
    <property type="term" value="F:electron transfer activity"/>
    <property type="evidence" value="ECO:0007669"/>
    <property type="project" value="InterPro"/>
</dbReference>
<reference evidence="15 16" key="1">
    <citation type="journal article" date="2020" name="G3 (Bethesda)">
        <title>CeMbio - The Caenorhabditis elegans Microbiome Resource.</title>
        <authorList>
            <person name="Dirksen P."/>
            <person name="Assie A."/>
            <person name="Zimmermann J."/>
            <person name="Zhang F."/>
            <person name="Tietje A.M."/>
            <person name="Marsh S.A."/>
            <person name="Felix M.A."/>
            <person name="Shapira M."/>
            <person name="Kaleta C."/>
            <person name="Schulenburg H."/>
            <person name="Samuel B."/>
        </authorList>
    </citation>
    <scope>NUCLEOTIDE SEQUENCE [LARGE SCALE GENOMIC DNA]</scope>
    <source>
        <strain evidence="15 16">BIGb0172</strain>
    </source>
</reference>
<feature type="transmembrane region" description="Helical" evidence="13">
    <location>
        <begin position="12"/>
        <end position="35"/>
    </location>
</feature>
<keyword evidence="6 13" id="KW-0812">Transmembrane</keyword>
<comment type="subcellular location">
    <subcellularLocation>
        <location evidence="2">Cell membrane</location>
        <topology evidence="2">Multi-pass membrane protein</topology>
    </subcellularLocation>
</comment>
<dbReference type="AlphaFoldDB" id="A0A7G5EKK4"/>
<evidence type="ECO:0000259" key="14">
    <source>
        <dbReference type="Pfam" id="PF01292"/>
    </source>
</evidence>
<dbReference type="Proteomes" id="UP000515240">
    <property type="component" value="Chromosome"/>
</dbReference>
<dbReference type="Pfam" id="PF01292">
    <property type="entry name" value="Ni_hydr_CYTB"/>
    <property type="match status" value="1"/>
</dbReference>
<dbReference type="GO" id="GO:0046872">
    <property type="term" value="F:metal ion binding"/>
    <property type="evidence" value="ECO:0007669"/>
    <property type="project" value="UniProtKB-KW"/>
</dbReference>
<dbReference type="GO" id="GO:0022904">
    <property type="term" value="P:respiratory electron transport chain"/>
    <property type="evidence" value="ECO:0007669"/>
    <property type="project" value="InterPro"/>
</dbReference>
<protein>
    <submittedName>
        <fullName evidence="15">Cytochrome b</fullName>
    </submittedName>
</protein>
<accession>A0A7G5EKK4</accession>
<evidence type="ECO:0000256" key="3">
    <source>
        <dbReference type="ARBA" id="ARBA00022448"/>
    </source>
</evidence>
<evidence type="ECO:0000256" key="12">
    <source>
        <dbReference type="ARBA" id="ARBA00037975"/>
    </source>
</evidence>
<dbReference type="PANTHER" id="PTHR30529">
    <property type="entry name" value="CYTOCHROME B561"/>
    <property type="match status" value="1"/>
</dbReference>
<feature type="domain" description="Cytochrome b561 bacterial/Ni-hydrogenase" evidence="14">
    <location>
        <begin position="9"/>
        <end position="184"/>
    </location>
</feature>
<evidence type="ECO:0000256" key="7">
    <source>
        <dbReference type="ARBA" id="ARBA00022723"/>
    </source>
</evidence>
<keyword evidence="4" id="KW-1003">Cell membrane</keyword>
<dbReference type="KEGG" id="cpis:HS961_17750"/>
<comment type="cofactor">
    <cofactor evidence="1">
        <name>heme b</name>
        <dbReference type="ChEBI" id="CHEBI:60344"/>
    </cofactor>
</comment>
<keyword evidence="8" id="KW-0249">Electron transport</keyword>
<keyword evidence="9 13" id="KW-1133">Transmembrane helix</keyword>
<evidence type="ECO:0000256" key="8">
    <source>
        <dbReference type="ARBA" id="ARBA00022982"/>
    </source>
</evidence>
<evidence type="ECO:0000256" key="6">
    <source>
        <dbReference type="ARBA" id="ARBA00022692"/>
    </source>
</evidence>
<evidence type="ECO:0000256" key="1">
    <source>
        <dbReference type="ARBA" id="ARBA00001970"/>
    </source>
</evidence>
<feature type="transmembrane region" description="Helical" evidence="13">
    <location>
        <begin position="50"/>
        <end position="68"/>
    </location>
</feature>
<comment type="similarity">
    <text evidence="12">Belongs to the cytochrome b561 family.</text>
</comment>
<evidence type="ECO:0000256" key="2">
    <source>
        <dbReference type="ARBA" id="ARBA00004651"/>
    </source>
</evidence>
<evidence type="ECO:0000256" key="10">
    <source>
        <dbReference type="ARBA" id="ARBA00023004"/>
    </source>
</evidence>
<dbReference type="SUPFAM" id="SSF81342">
    <property type="entry name" value="Transmembrane di-heme cytochromes"/>
    <property type="match status" value="1"/>
</dbReference>
<organism evidence="15 16">
    <name type="scientific">Comamonas piscis</name>
    <dbReference type="NCBI Taxonomy" id="1562974"/>
    <lineage>
        <taxon>Bacteria</taxon>
        <taxon>Pseudomonadati</taxon>
        <taxon>Pseudomonadota</taxon>
        <taxon>Betaproteobacteria</taxon>
        <taxon>Burkholderiales</taxon>
        <taxon>Comamonadaceae</taxon>
        <taxon>Comamonas</taxon>
    </lineage>
</organism>
<dbReference type="EMBL" id="CP058554">
    <property type="protein sequence ID" value="QMV74529.1"/>
    <property type="molecule type" value="Genomic_DNA"/>
</dbReference>
<gene>
    <name evidence="15" type="ORF">HS961_17750</name>
</gene>
<keyword evidence="11 13" id="KW-0472">Membrane</keyword>
<evidence type="ECO:0000256" key="9">
    <source>
        <dbReference type="ARBA" id="ARBA00022989"/>
    </source>
</evidence>
<name>A0A7G5EKK4_9BURK</name>
<evidence type="ECO:0000313" key="16">
    <source>
        <dbReference type="Proteomes" id="UP000515240"/>
    </source>
</evidence>
<evidence type="ECO:0000256" key="11">
    <source>
        <dbReference type="ARBA" id="ARBA00023136"/>
    </source>
</evidence>
<proteinExistence type="inferred from homology"/>
<dbReference type="GO" id="GO:0020037">
    <property type="term" value="F:heme binding"/>
    <property type="evidence" value="ECO:0007669"/>
    <property type="project" value="TreeGrafter"/>
</dbReference>
<evidence type="ECO:0000256" key="4">
    <source>
        <dbReference type="ARBA" id="ARBA00022475"/>
    </source>
</evidence>
<feature type="transmembrane region" description="Helical" evidence="13">
    <location>
        <begin position="99"/>
        <end position="127"/>
    </location>
</feature>